<dbReference type="STRING" id="880073.Cabys_64"/>
<dbReference type="InterPro" id="IPR003399">
    <property type="entry name" value="Mce/MlaD"/>
</dbReference>
<evidence type="ECO:0000313" key="4">
    <source>
        <dbReference type="EMBL" id="APF16815.1"/>
    </source>
</evidence>
<feature type="domain" description="Mce/MlaD" evidence="3">
    <location>
        <begin position="41"/>
        <end position="114"/>
    </location>
</feature>
<name>H1XUM8_CALAY</name>
<keyword evidence="2" id="KW-1133">Transmembrane helix</keyword>
<dbReference type="PANTHER" id="PTHR33371">
    <property type="entry name" value="INTERMEMBRANE PHOSPHOLIPID TRANSPORT SYSTEM BINDING PROTEIN MLAD-RELATED"/>
    <property type="match status" value="1"/>
</dbReference>
<dbReference type="RefSeq" id="WP_006927524.1">
    <property type="nucleotide sequence ID" value="NZ_CM001402.1"/>
</dbReference>
<proteinExistence type="predicted"/>
<feature type="coiled-coil region" evidence="1">
    <location>
        <begin position="197"/>
        <end position="256"/>
    </location>
</feature>
<dbReference type="HOGENOM" id="CLU_054524_1_0_0"/>
<dbReference type="Proteomes" id="UP000004671">
    <property type="component" value="Chromosome"/>
</dbReference>
<feature type="transmembrane region" description="Helical" evidence="2">
    <location>
        <begin position="12"/>
        <end position="30"/>
    </location>
</feature>
<gene>
    <name evidence="4" type="primary">rmuC</name>
    <name evidence="4" type="ORF">Cabys_64</name>
    <name evidence="5" type="ORF">Calab_0890</name>
</gene>
<evidence type="ECO:0000313" key="6">
    <source>
        <dbReference type="Proteomes" id="UP000004671"/>
    </source>
</evidence>
<evidence type="ECO:0000256" key="1">
    <source>
        <dbReference type="SAM" id="Coils"/>
    </source>
</evidence>
<dbReference type="PaxDb" id="880073-Calab_0890"/>
<keyword evidence="2" id="KW-0472">Membrane</keyword>
<evidence type="ECO:0000313" key="7">
    <source>
        <dbReference type="Proteomes" id="UP000183868"/>
    </source>
</evidence>
<keyword evidence="6" id="KW-1185">Reference proteome</keyword>
<keyword evidence="1" id="KW-0175">Coiled coil</keyword>
<evidence type="ECO:0000259" key="3">
    <source>
        <dbReference type="Pfam" id="PF02470"/>
    </source>
</evidence>
<dbReference type="OrthoDB" id="9769132at2"/>
<dbReference type="KEGG" id="caby:Cabys_64"/>
<organism evidence="5 6">
    <name type="scientific">Caldithrix abyssi DSM 13497</name>
    <dbReference type="NCBI Taxonomy" id="880073"/>
    <lineage>
        <taxon>Bacteria</taxon>
        <taxon>Pseudomonadati</taxon>
        <taxon>Calditrichota</taxon>
        <taxon>Calditrichia</taxon>
        <taxon>Calditrichales</taxon>
        <taxon>Calditrichaceae</taxon>
        <taxon>Caldithrix</taxon>
    </lineage>
</organism>
<dbReference type="InParanoid" id="H1XUM8"/>
<dbReference type="EMBL" id="CP018099">
    <property type="protein sequence ID" value="APF16815.1"/>
    <property type="molecule type" value="Genomic_DNA"/>
</dbReference>
<dbReference type="Pfam" id="PF02470">
    <property type="entry name" value="MlaD"/>
    <property type="match status" value="1"/>
</dbReference>
<protein>
    <submittedName>
        <fullName evidence="5">Mammalian cell entry related domain protein</fullName>
    </submittedName>
    <submittedName>
        <fullName evidence="4">RmuC family protein</fullName>
    </submittedName>
</protein>
<dbReference type="Gene3D" id="1.10.287.950">
    <property type="entry name" value="Methyl-accepting chemotaxis protein"/>
    <property type="match status" value="1"/>
</dbReference>
<sequence>MKKRLFSTEFKVGLTVVIATFILVYGIIWGKGYSLKTHKHQLQLVFDNIGGMVPGDPVTVNGVKEGKVVNIDWKGRDVLVTIELDDRVKLYEDATFTIISAELLAGMKVEIFPGRSERRLNLAKQPFRGKYGGRIVDVGLTIDKLAQDMSALTFRLDTTTALINSLLRTGQLQENITSTLENLNAISAGFASLPDTLSETLTQLNAAIRNVNRLINENRQPVASSLKEIESMGKNINQLTQNLNKTLKEIQTQRGTLGKVMYDSTLYNNLNKTLLTVDSLANRLRKKGLKLSIF</sequence>
<reference evidence="4 7" key="2">
    <citation type="submission" date="2016-11" db="EMBL/GenBank/DDBJ databases">
        <title>Genomic analysis of Caldithrix abyssi and proposal of a novel bacterial phylum Caldithrichaeota.</title>
        <authorList>
            <person name="Kublanov I."/>
            <person name="Sigalova O."/>
            <person name="Gavrilov S."/>
            <person name="Lebedinsky A."/>
            <person name="Ivanova N."/>
            <person name="Daum C."/>
            <person name="Reddy T."/>
            <person name="Klenk H.P."/>
            <person name="Goker M."/>
            <person name="Reva O."/>
            <person name="Miroshnichenko M."/>
            <person name="Kyprides N."/>
            <person name="Woyke T."/>
            <person name="Gelfand M."/>
        </authorList>
    </citation>
    <scope>NUCLEOTIDE SEQUENCE [LARGE SCALE GENOMIC DNA]</scope>
    <source>
        <strain evidence="4 7">LF13</strain>
    </source>
</reference>
<accession>H1XUM8</accession>
<dbReference type="EMBL" id="CM001402">
    <property type="protein sequence ID" value="EHO40527.1"/>
    <property type="molecule type" value="Genomic_DNA"/>
</dbReference>
<dbReference type="SUPFAM" id="SSF58104">
    <property type="entry name" value="Methyl-accepting chemotaxis protein (MCP) signaling domain"/>
    <property type="match status" value="1"/>
</dbReference>
<reference evidence="5 6" key="1">
    <citation type="submission" date="2011-09" db="EMBL/GenBank/DDBJ databases">
        <title>The permanent draft genome of Caldithrix abyssi DSM 13497.</title>
        <authorList>
            <consortium name="US DOE Joint Genome Institute (JGI-PGF)"/>
            <person name="Lucas S."/>
            <person name="Han J."/>
            <person name="Lapidus A."/>
            <person name="Bruce D."/>
            <person name="Goodwin L."/>
            <person name="Pitluck S."/>
            <person name="Peters L."/>
            <person name="Kyrpides N."/>
            <person name="Mavromatis K."/>
            <person name="Ivanova N."/>
            <person name="Mikhailova N."/>
            <person name="Chertkov O."/>
            <person name="Detter J.C."/>
            <person name="Tapia R."/>
            <person name="Han C."/>
            <person name="Land M."/>
            <person name="Hauser L."/>
            <person name="Markowitz V."/>
            <person name="Cheng J.-F."/>
            <person name="Hugenholtz P."/>
            <person name="Woyke T."/>
            <person name="Wu D."/>
            <person name="Spring S."/>
            <person name="Brambilla E."/>
            <person name="Klenk H.-P."/>
            <person name="Eisen J.A."/>
        </authorList>
    </citation>
    <scope>NUCLEOTIDE SEQUENCE [LARGE SCALE GENOMIC DNA]</scope>
    <source>
        <strain evidence="5 6">DSM 13497</strain>
    </source>
</reference>
<dbReference type="AlphaFoldDB" id="H1XUM8"/>
<evidence type="ECO:0000256" key="2">
    <source>
        <dbReference type="SAM" id="Phobius"/>
    </source>
</evidence>
<dbReference type="PANTHER" id="PTHR33371:SF4">
    <property type="entry name" value="INTERMEMBRANE PHOSPHOLIPID TRANSPORT SYSTEM BINDING PROTEIN MLAD"/>
    <property type="match status" value="1"/>
</dbReference>
<evidence type="ECO:0000313" key="5">
    <source>
        <dbReference type="EMBL" id="EHO40527.1"/>
    </source>
</evidence>
<dbReference type="InterPro" id="IPR052336">
    <property type="entry name" value="MlaD_Phospholipid_Transporter"/>
</dbReference>
<dbReference type="eggNOG" id="COG1463">
    <property type="taxonomic scope" value="Bacteria"/>
</dbReference>
<dbReference type="Proteomes" id="UP000183868">
    <property type="component" value="Chromosome"/>
</dbReference>
<keyword evidence="2" id="KW-0812">Transmembrane</keyword>